<evidence type="ECO:0000313" key="5">
    <source>
        <dbReference type="Proteomes" id="UP000251889"/>
    </source>
</evidence>
<dbReference type="PANTHER" id="PTHR13504">
    <property type="entry name" value="FIDO DOMAIN-CONTAINING PROTEIN DDB_G0283145"/>
    <property type="match status" value="1"/>
</dbReference>
<proteinExistence type="predicted"/>
<feature type="domain" description="Fido" evidence="3">
    <location>
        <begin position="131"/>
        <end position="267"/>
    </location>
</feature>
<dbReference type="InterPro" id="IPR040198">
    <property type="entry name" value="Fido_containing"/>
</dbReference>
<evidence type="ECO:0000259" key="3">
    <source>
        <dbReference type="PROSITE" id="PS51459"/>
    </source>
</evidence>
<dbReference type="GO" id="GO:0005524">
    <property type="term" value="F:ATP binding"/>
    <property type="evidence" value="ECO:0007669"/>
    <property type="project" value="UniProtKB-KW"/>
</dbReference>
<dbReference type="Proteomes" id="UP000251889">
    <property type="component" value="Unassembled WGS sequence"/>
</dbReference>
<reference evidence="4 5" key="1">
    <citation type="submission" date="2018-06" db="EMBL/GenBank/DDBJ databases">
        <title>Chryseolinea flavus sp. nov., a member of the phylum Bacteroidetes isolated from soil.</title>
        <authorList>
            <person name="Li Y."/>
            <person name="Wang J."/>
        </authorList>
    </citation>
    <scope>NUCLEOTIDE SEQUENCE [LARGE SCALE GENOMIC DNA]</scope>
    <source>
        <strain evidence="4 5">SDU1-6</strain>
    </source>
</reference>
<sequence length="366" mass="41625">MCLIYNFGLMSTLDAPLHSLLKDKTPGSCPGLQLLPPSSARLENNSVLRQESRAAVALAELRVWLKLHHTPNIFLENMMIREAICSTAIETRTVPFEDVLEALTSQVSRPTATIKNVLQCLLAISHGNSIFAQRRTLELTDIFQIVAQLQGISIPQTASMPYDAQSPNIKLLLNLIGYFNEPAREISPLIKMAVQHYQFESIHPFYLENGRTGRVLNLLFLQQHQLLPLPALSVSEYVLQNKIEYYHLHQQVREQNEWTSWILFFLRGIETVVKKNSQRLLAIENLYQTTTSLCKTAGKSNYTKPLVDVIFKRPYCKIEHLQEFNIAQRKAAGKYLHTLVELGILGLKKVGKENIFVHRALIDLLS</sequence>
<dbReference type="Pfam" id="PF02661">
    <property type="entry name" value="Fic"/>
    <property type="match status" value="1"/>
</dbReference>
<organism evidence="4 5">
    <name type="scientific">Pseudochryseolinea flava</name>
    <dbReference type="NCBI Taxonomy" id="2059302"/>
    <lineage>
        <taxon>Bacteria</taxon>
        <taxon>Pseudomonadati</taxon>
        <taxon>Bacteroidota</taxon>
        <taxon>Cytophagia</taxon>
        <taxon>Cytophagales</taxon>
        <taxon>Fulvivirgaceae</taxon>
        <taxon>Pseudochryseolinea</taxon>
    </lineage>
</organism>
<dbReference type="InterPro" id="IPR036597">
    <property type="entry name" value="Fido-like_dom_sf"/>
</dbReference>
<dbReference type="OrthoDB" id="9814400at2"/>
<keyword evidence="2" id="KW-0067">ATP-binding</keyword>
<dbReference type="Pfam" id="PF13784">
    <property type="entry name" value="Fic_N"/>
    <property type="match status" value="1"/>
</dbReference>
<keyword evidence="2" id="KW-0547">Nucleotide-binding</keyword>
<keyword evidence="5" id="KW-1185">Reference proteome</keyword>
<comment type="caution">
    <text evidence="4">The sequence shown here is derived from an EMBL/GenBank/DDBJ whole genome shotgun (WGS) entry which is preliminary data.</text>
</comment>
<dbReference type="InterPro" id="IPR025758">
    <property type="entry name" value="Fic/DOC_N"/>
</dbReference>
<dbReference type="PROSITE" id="PS51459">
    <property type="entry name" value="FIDO"/>
    <property type="match status" value="1"/>
</dbReference>
<dbReference type="SUPFAM" id="SSF140931">
    <property type="entry name" value="Fic-like"/>
    <property type="match status" value="1"/>
</dbReference>
<dbReference type="AlphaFoldDB" id="A0A364XYE5"/>
<evidence type="ECO:0000256" key="1">
    <source>
        <dbReference type="PIRSR" id="PIRSR640198-1"/>
    </source>
</evidence>
<accession>A0A364XYE5</accession>
<protein>
    <recommendedName>
        <fullName evidence="3">Fido domain-containing protein</fullName>
    </recommendedName>
</protein>
<dbReference type="Gene3D" id="1.10.3290.10">
    <property type="entry name" value="Fido-like domain"/>
    <property type="match status" value="1"/>
</dbReference>
<evidence type="ECO:0000313" key="4">
    <source>
        <dbReference type="EMBL" id="RAV99357.1"/>
    </source>
</evidence>
<dbReference type="InterPro" id="IPR003812">
    <property type="entry name" value="Fido"/>
</dbReference>
<dbReference type="EMBL" id="QMFY01000011">
    <property type="protein sequence ID" value="RAV99357.1"/>
    <property type="molecule type" value="Genomic_DNA"/>
</dbReference>
<evidence type="ECO:0000256" key="2">
    <source>
        <dbReference type="PIRSR" id="PIRSR640198-2"/>
    </source>
</evidence>
<gene>
    <name evidence="4" type="ORF">DQQ10_19205</name>
</gene>
<dbReference type="Pfam" id="PF21248">
    <property type="entry name" value="SoFic-like_C"/>
    <property type="match status" value="1"/>
</dbReference>
<dbReference type="PANTHER" id="PTHR13504:SF38">
    <property type="entry name" value="FIDO DOMAIN-CONTAINING PROTEIN"/>
    <property type="match status" value="1"/>
</dbReference>
<name>A0A364XYE5_9BACT</name>
<feature type="active site" evidence="1">
    <location>
        <position position="203"/>
    </location>
</feature>
<feature type="binding site" evidence="2">
    <location>
        <begin position="245"/>
        <end position="246"/>
    </location>
    <ligand>
        <name>ATP</name>
        <dbReference type="ChEBI" id="CHEBI:30616"/>
    </ligand>
</feature>
<dbReference type="InterPro" id="IPR048770">
    <property type="entry name" value="SoFic-like_C"/>
</dbReference>